<sequence length="301" mass="34705">MSVQRSPPSLRQLDPPINIIHYNSDSALNVSNASDGTDNYFNTTKRQKRTFDEVREQPGYSNEIKSMLDQIMTQQETKFDLLNNTLATVMTQNQAIQKSVETLTNKHDALLMKISQLERENGAYRERISTLERNLDSLERSVRRSTIEIRNLPSQEHENKALLIETIQQVGLTLGLETPIHKSEIKDIFRTRSAVVVDFTTSFRRDSMISMYKSYNKSKRDKKEPQLNTESIKLPGAPCTLYISEYLTSKARHLFYMARSSVKTKKLFKAWTSSGKVYIKREADSTPTRIEEESDVLQHTM</sequence>
<dbReference type="AlphaFoldDB" id="A0A8S0YRZ4"/>
<dbReference type="EMBL" id="CADEBC010000079">
    <property type="protein sequence ID" value="CAB3222060.1"/>
    <property type="molecule type" value="Genomic_DNA"/>
</dbReference>
<reference evidence="3 4" key="1">
    <citation type="submission" date="2020-04" db="EMBL/GenBank/DDBJ databases">
        <authorList>
            <person name="Wallbank WR R."/>
            <person name="Pardo Diaz C."/>
            <person name="Kozak K."/>
            <person name="Martin S."/>
            <person name="Jiggins C."/>
            <person name="Moest M."/>
            <person name="Warren A I."/>
            <person name="Byers J.R.P. K."/>
            <person name="Montejo-Kovacevich G."/>
            <person name="Yen C E."/>
        </authorList>
    </citation>
    <scope>NUCLEOTIDE SEQUENCE [LARGE SCALE GENOMIC DNA]</scope>
</reference>
<evidence type="ECO:0000313" key="3">
    <source>
        <dbReference type="EMBL" id="CAB3222060.1"/>
    </source>
</evidence>
<dbReference type="OrthoDB" id="7476611at2759"/>
<accession>A0A8S0YRZ4</accession>
<comment type="caution">
    <text evidence="3">The sequence shown here is derived from an EMBL/GenBank/DDBJ whole genome shotgun (WGS) entry which is preliminary data.</text>
</comment>
<organism evidence="3 4">
    <name type="scientific">Arctia plantaginis</name>
    <name type="common">Wood tiger moth</name>
    <name type="synonym">Phalaena plantaginis</name>
    <dbReference type="NCBI Taxonomy" id="874455"/>
    <lineage>
        <taxon>Eukaryota</taxon>
        <taxon>Metazoa</taxon>
        <taxon>Ecdysozoa</taxon>
        <taxon>Arthropoda</taxon>
        <taxon>Hexapoda</taxon>
        <taxon>Insecta</taxon>
        <taxon>Pterygota</taxon>
        <taxon>Neoptera</taxon>
        <taxon>Endopterygota</taxon>
        <taxon>Lepidoptera</taxon>
        <taxon>Glossata</taxon>
        <taxon>Ditrysia</taxon>
        <taxon>Noctuoidea</taxon>
        <taxon>Erebidae</taxon>
        <taxon>Arctiinae</taxon>
        <taxon>Arctia</taxon>
    </lineage>
</organism>
<evidence type="ECO:0000259" key="2">
    <source>
        <dbReference type="Pfam" id="PF25298"/>
    </source>
</evidence>
<dbReference type="Proteomes" id="UP000494106">
    <property type="component" value="Unassembled WGS sequence"/>
</dbReference>
<feature type="coiled-coil region" evidence="1">
    <location>
        <begin position="100"/>
        <end position="148"/>
    </location>
</feature>
<feature type="domain" description="FP protein C-terminal" evidence="2">
    <location>
        <begin position="248"/>
        <end position="297"/>
    </location>
</feature>
<gene>
    <name evidence="3" type="ORF">APLA_LOCUS799</name>
</gene>
<evidence type="ECO:0000313" key="4">
    <source>
        <dbReference type="Proteomes" id="UP000494106"/>
    </source>
</evidence>
<dbReference type="InterPro" id="IPR057251">
    <property type="entry name" value="FP_C"/>
</dbReference>
<evidence type="ECO:0000256" key="1">
    <source>
        <dbReference type="SAM" id="Coils"/>
    </source>
</evidence>
<dbReference type="Pfam" id="PF25298">
    <property type="entry name" value="Baculo_FP_2nd"/>
    <property type="match status" value="1"/>
</dbReference>
<proteinExistence type="predicted"/>
<name>A0A8S0YRZ4_ARCPL</name>
<protein>
    <recommendedName>
        <fullName evidence="2">FP protein C-terminal domain-containing protein</fullName>
    </recommendedName>
</protein>
<keyword evidence="1" id="KW-0175">Coiled coil</keyword>
<keyword evidence="4" id="KW-1185">Reference proteome</keyword>